<reference evidence="1" key="2">
    <citation type="submission" date="2021-12" db="EMBL/GenBank/DDBJ databases">
        <title>Resequencing data analysis of finger millet.</title>
        <authorList>
            <person name="Hatakeyama M."/>
            <person name="Aluri S."/>
            <person name="Balachadran M.T."/>
            <person name="Sivarajan S.R."/>
            <person name="Poveda L."/>
            <person name="Shimizu-Inatsugi R."/>
            <person name="Schlapbach R."/>
            <person name="Sreeman S.M."/>
            <person name="Shimizu K.K."/>
        </authorList>
    </citation>
    <scope>NUCLEOTIDE SEQUENCE</scope>
</reference>
<sequence>MALDLPQWAIKGVDRIRRGYLWRGRKEPKDGHCLVAWGKVTRPKELGGLGVSDLKNLGWALRVRWLWLQKMDPHHPWTMFQIQVPDQVRAMFAVAMETEVGDGTSTLFWEDRGLHGQRIVDIAPRL</sequence>
<accession>A0AAV5CYF4</accession>
<dbReference type="Proteomes" id="UP001054889">
    <property type="component" value="Unassembled WGS sequence"/>
</dbReference>
<evidence type="ECO:0000313" key="1">
    <source>
        <dbReference type="EMBL" id="GJN03497.1"/>
    </source>
</evidence>
<dbReference type="EMBL" id="BQKI01000010">
    <property type="protein sequence ID" value="GJN03497.1"/>
    <property type="molecule type" value="Genomic_DNA"/>
</dbReference>
<dbReference type="AlphaFoldDB" id="A0AAV5CYF4"/>
<organism evidence="1 2">
    <name type="scientific">Eleusine coracana subsp. coracana</name>
    <dbReference type="NCBI Taxonomy" id="191504"/>
    <lineage>
        <taxon>Eukaryota</taxon>
        <taxon>Viridiplantae</taxon>
        <taxon>Streptophyta</taxon>
        <taxon>Embryophyta</taxon>
        <taxon>Tracheophyta</taxon>
        <taxon>Spermatophyta</taxon>
        <taxon>Magnoliopsida</taxon>
        <taxon>Liliopsida</taxon>
        <taxon>Poales</taxon>
        <taxon>Poaceae</taxon>
        <taxon>PACMAD clade</taxon>
        <taxon>Chloridoideae</taxon>
        <taxon>Cynodonteae</taxon>
        <taxon>Eleusininae</taxon>
        <taxon>Eleusine</taxon>
    </lineage>
</organism>
<proteinExistence type="predicted"/>
<reference evidence="1" key="1">
    <citation type="journal article" date="2018" name="DNA Res.">
        <title>Multiple hybrid de novo genome assembly of finger millet, an orphan allotetraploid crop.</title>
        <authorList>
            <person name="Hatakeyama M."/>
            <person name="Aluri S."/>
            <person name="Balachadran M.T."/>
            <person name="Sivarajan S.R."/>
            <person name="Patrignani A."/>
            <person name="Gruter S."/>
            <person name="Poveda L."/>
            <person name="Shimizu-Inatsugi R."/>
            <person name="Baeten J."/>
            <person name="Francoijs K.J."/>
            <person name="Nataraja K.N."/>
            <person name="Reddy Y.A.N."/>
            <person name="Phadnis S."/>
            <person name="Ravikumar R.L."/>
            <person name="Schlapbach R."/>
            <person name="Sreeman S.M."/>
            <person name="Shimizu K.K."/>
        </authorList>
    </citation>
    <scope>NUCLEOTIDE SEQUENCE</scope>
</reference>
<evidence type="ECO:0000313" key="2">
    <source>
        <dbReference type="Proteomes" id="UP001054889"/>
    </source>
</evidence>
<comment type="caution">
    <text evidence="1">The sequence shown here is derived from an EMBL/GenBank/DDBJ whole genome shotgun (WGS) entry which is preliminary data.</text>
</comment>
<gene>
    <name evidence="1" type="primary">ga20950</name>
    <name evidence="1" type="ORF">PR202_ga20950</name>
</gene>
<protein>
    <submittedName>
        <fullName evidence="1">Uncharacterized protein</fullName>
    </submittedName>
</protein>
<keyword evidence="2" id="KW-1185">Reference proteome</keyword>
<name>A0AAV5CYF4_ELECO</name>